<proteinExistence type="predicted"/>
<protein>
    <submittedName>
        <fullName evidence="1">Uncharacterized protein</fullName>
    </submittedName>
</protein>
<evidence type="ECO:0000313" key="1">
    <source>
        <dbReference type="EMBL" id="RNA24650.1"/>
    </source>
</evidence>
<comment type="caution">
    <text evidence="1">The sequence shown here is derived from an EMBL/GenBank/DDBJ whole genome shotgun (WGS) entry which is preliminary data.</text>
</comment>
<accession>A0A3M7RML4</accession>
<sequence length="62" mass="7423">MIILKFSLKFQCRRDILFEEESKKTKIVIIVCWGLNLFREIIDEIITINPTKVLPKPEIYKN</sequence>
<dbReference type="EMBL" id="REGN01003084">
    <property type="protein sequence ID" value="RNA24650.1"/>
    <property type="molecule type" value="Genomic_DNA"/>
</dbReference>
<reference evidence="1 2" key="1">
    <citation type="journal article" date="2018" name="Sci. Rep.">
        <title>Genomic signatures of local adaptation to the degree of environmental predictability in rotifers.</title>
        <authorList>
            <person name="Franch-Gras L."/>
            <person name="Hahn C."/>
            <person name="Garcia-Roger E.M."/>
            <person name="Carmona M.J."/>
            <person name="Serra M."/>
            <person name="Gomez A."/>
        </authorList>
    </citation>
    <scope>NUCLEOTIDE SEQUENCE [LARGE SCALE GENOMIC DNA]</scope>
    <source>
        <strain evidence="1">HYR1</strain>
    </source>
</reference>
<dbReference type="AlphaFoldDB" id="A0A3M7RML4"/>
<evidence type="ECO:0000313" key="2">
    <source>
        <dbReference type="Proteomes" id="UP000276133"/>
    </source>
</evidence>
<organism evidence="1 2">
    <name type="scientific">Brachionus plicatilis</name>
    <name type="common">Marine rotifer</name>
    <name type="synonym">Brachionus muelleri</name>
    <dbReference type="NCBI Taxonomy" id="10195"/>
    <lineage>
        <taxon>Eukaryota</taxon>
        <taxon>Metazoa</taxon>
        <taxon>Spiralia</taxon>
        <taxon>Gnathifera</taxon>
        <taxon>Rotifera</taxon>
        <taxon>Eurotatoria</taxon>
        <taxon>Monogononta</taxon>
        <taxon>Pseudotrocha</taxon>
        <taxon>Ploima</taxon>
        <taxon>Brachionidae</taxon>
        <taxon>Brachionus</taxon>
    </lineage>
</organism>
<keyword evidence="2" id="KW-1185">Reference proteome</keyword>
<gene>
    <name evidence="1" type="ORF">BpHYR1_017817</name>
</gene>
<dbReference type="Proteomes" id="UP000276133">
    <property type="component" value="Unassembled WGS sequence"/>
</dbReference>
<name>A0A3M7RML4_BRAPC</name>